<protein>
    <submittedName>
        <fullName evidence="6">LysR family transcriptional regulator</fullName>
    </submittedName>
</protein>
<dbReference type="PRINTS" id="PR00039">
    <property type="entry name" value="HTHLYSR"/>
</dbReference>
<dbReference type="CDD" id="cd05466">
    <property type="entry name" value="PBP2_LTTR_substrate"/>
    <property type="match status" value="1"/>
</dbReference>
<gene>
    <name evidence="6" type="ORF">HAQ05_13365</name>
</gene>
<evidence type="ECO:0000313" key="7">
    <source>
        <dbReference type="Proteomes" id="UP000805841"/>
    </source>
</evidence>
<accession>A0ABR7Z2H2</accession>
<dbReference type="InterPro" id="IPR000847">
    <property type="entry name" value="LysR_HTH_N"/>
</dbReference>
<keyword evidence="2" id="KW-0805">Transcription regulation</keyword>
<comment type="similarity">
    <text evidence="1">Belongs to the LysR transcriptional regulatory family.</text>
</comment>
<dbReference type="PANTHER" id="PTHR30419:SF8">
    <property type="entry name" value="NITROGEN ASSIMILATION TRANSCRIPTIONAL ACTIVATOR-RELATED"/>
    <property type="match status" value="1"/>
</dbReference>
<evidence type="ECO:0000256" key="1">
    <source>
        <dbReference type="ARBA" id="ARBA00009437"/>
    </source>
</evidence>
<sequence length="300" mass="33572">MNFTAFRYFNEVARSKAIRRAADRLHVTPSAVSRQISLLEHQFGAPLLERSKHGVELTAAGVMLERYTRTLFRNLERVQEGIAAFRSLDQGEVKVHAMEGVLSNFLPETIAAFLALHPRIDFRITTCSSDLIVEALIRDETDIGIIYNPELRFEIEVVAERKEPVMCLVAKHDELANEPSVSLQQLCKKPLALPRQSFGLRQLFDRTAESKLLKPRIVVEANNLEILRASAVLGTCVTIGPEIAARREIEAGLLKAVPIELESFKNVRSAVCVHQERVPSYASNAFLKFLKGRFPVGATV</sequence>
<dbReference type="PROSITE" id="PS50931">
    <property type="entry name" value="HTH_LYSR"/>
    <property type="match status" value="1"/>
</dbReference>
<evidence type="ECO:0000313" key="6">
    <source>
        <dbReference type="EMBL" id="MBD1599689.1"/>
    </source>
</evidence>
<dbReference type="InterPro" id="IPR036388">
    <property type="entry name" value="WH-like_DNA-bd_sf"/>
</dbReference>
<reference evidence="6 7" key="1">
    <citation type="journal article" date="2020" name="Insects">
        <title>Bacteria Belonging to Pseudomonas typographi sp. nov. from the Bark Beetle Ips typographus Have Genomic Potential to Aid in the Host Ecology.</title>
        <authorList>
            <person name="Peral-Aranega E."/>
            <person name="Saati-Santamaria Z."/>
            <person name="Kolarik M."/>
            <person name="Rivas R."/>
            <person name="Garcia-Fraile P."/>
        </authorList>
    </citation>
    <scope>NUCLEOTIDE SEQUENCE [LARGE SCALE GENOMIC DNA]</scope>
    <source>
        <strain evidence="6 7">CA3A</strain>
    </source>
</reference>
<feature type="domain" description="HTH lysR-type" evidence="5">
    <location>
        <begin position="1"/>
        <end position="58"/>
    </location>
</feature>
<keyword evidence="7" id="KW-1185">Reference proteome</keyword>
<dbReference type="PANTHER" id="PTHR30419">
    <property type="entry name" value="HTH-TYPE TRANSCRIPTIONAL REGULATOR YBHD"/>
    <property type="match status" value="1"/>
</dbReference>
<comment type="caution">
    <text evidence="6">The sequence shown here is derived from an EMBL/GenBank/DDBJ whole genome shotgun (WGS) entry which is preliminary data.</text>
</comment>
<keyword evidence="3" id="KW-0238">DNA-binding</keyword>
<dbReference type="InterPro" id="IPR036390">
    <property type="entry name" value="WH_DNA-bd_sf"/>
</dbReference>
<dbReference type="RefSeq" id="WP_190421337.1">
    <property type="nucleotide sequence ID" value="NZ_JAAOCA010000015.1"/>
</dbReference>
<organism evidence="6 7">
    <name type="scientific">Pseudomonas typographi</name>
    <dbReference type="NCBI Taxonomy" id="2715964"/>
    <lineage>
        <taxon>Bacteria</taxon>
        <taxon>Pseudomonadati</taxon>
        <taxon>Pseudomonadota</taxon>
        <taxon>Gammaproteobacteria</taxon>
        <taxon>Pseudomonadales</taxon>
        <taxon>Pseudomonadaceae</taxon>
        <taxon>Pseudomonas</taxon>
    </lineage>
</organism>
<dbReference type="Pfam" id="PF00126">
    <property type="entry name" value="HTH_1"/>
    <property type="match status" value="1"/>
</dbReference>
<dbReference type="Pfam" id="PF03466">
    <property type="entry name" value="LysR_substrate"/>
    <property type="match status" value="1"/>
</dbReference>
<dbReference type="SUPFAM" id="SSF46785">
    <property type="entry name" value="Winged helix' DNA-binding domain"/>
    <property type="match status" value="1"/>
</dbReference>
<name>A0ABR7Z2H2_9PSED</name>
<evidence type="ECO:0000259" key="5">
    <source>
        <dbReference type="PROSITE" id="PS50931"/>
    </source>
</evidence>
<evidence type="ECO:0000256" key="2">
    <source>
        <dbReference type="ARBA" id="ARBA00023015"/>
    </source>
</evidence>
<dbReference type="Proteomes" id="UP000805841">
    <property type="component" value="Unassembled WGS sequence"/>
</dbReference>
<proteinExistence type="inferred from homology"/>
<dbReference type="InterPro" id="IPR050950">
    <property type="entry name" value="HTH-type_LysR_regulators"/>
</dbReference>
<evidence type="ECO:0000256" key="3">
    <source>
        <dbReference type="ARBA" id="ARBA00023125"/>
    </source>
</evidence>
<dbReference type="SUPFAM" id="SSF53850">
    <property type="entry name" value="Periplasmic binding protein-like II"/>
    <property type="match status" value="1"/>
</dbReference>
<dbReference type="InterPro" id="IPR005119">
    <property type="entry name" value="LysR_subst-bd"/>
</dbReference>
<evidence type="ECO:0000256" key="4">
    <source>
        <dbReference type="ARBA" id="ARBA00023163"/>
    </source>
</evidence>
<dbReference type="Gene3D" id="1.10.10.10">
    <property type="entry name" value="Winged helix-like DNA-binding domain superfamily/Winged helix DNA-binding domain"/>
    <property type="match status" value="1"/>
</dbReference>
<dbReference type="EMBL" id="JAAOCA010000015">
    <property type="protein sequence ID" value="MBD1599689.1"/>
    <property type="molecule type" value="Genomic_DNA"/>
</dbReference>
<keyword evidence="4" id="KW-0804">Transcription</keyword>
<dbReference type="Gene3D" id="3.40.190.290">
    <property type="match status" value="1"/>
</dbReference>